<dbReference type="CDD" id="cd05379">
    <property type="entry name" value="CAP_bacterial"/>
    <property type="match status" value="1"/>
</dbReference>
<dbReference type="InterPro" id="IPR035940">
    <property type="entry name" value="CAP_sf"/>
</dbReference>
<dbReference type="AlphaFoldDB" id="A0A5C4W7H8"/>
<sequence length="220" mass="23391">MRIRVKRAVPGGDPVVKSGATRKGRITLTLPCKSGTYYAFATDYRGRTATSKAIKLTCAPAVTPTPTPTSKPTSRPTSRPATATTPSPRGAGTSLEKEVLRLTNAERAKGGCGPLKPDPLLRAAAVGHSADMARRNYFDHDSKDGRSFMDRITAAGFTGGRAFAENIAFGQPSAASVVRGWMESPGHRENIMNCAYTLIGVGAVKNSQGRIYWTQDFAGT</sequence>
<dbReference type="Proteomes" id="UP000312512">
    <property type="component" value="Unassembled WGS sequence"/>
</dbReference>
<feature type="compositionally biased region" description="Low complexity" evidence="1">
    <location>
        <begin position="70"/>
        <end position="89"/>
    </location>
</feature>
<dbReference type="PANTHER" id="PTHR31157">
    <property type="entry name" value="SCP DOMAIN-CONTAINING PROTEIN"/>
    <property type="match status" value="1"/>
</dbReference>
<dbReference type="EMBL" id="VDLX02000010">
    <property type="protein sequence ID" value="KAB8192421.1"/>
    <property type="molecule type" value="Genomic_DNA"/>
</dbReference>
<keyword evidence="3" id="KW-1185">Reference proteome</keyword>
<protein>
    <submittedName>
        <fullName evidence="2">CAP domain-containing protein</fullName>
    </submittedName>
</protein>
<dbReference type="SUPFAM" id="SSF55797">
    <property type="entry name" value="PR-1-like"/>
    <property type="match status" value="1"/>
</dbReference>
<gene>
    <name evidence="2" type="ORF">FH608_026210</name>
</gene>
<dbReference type="InterPro" id="IPR014044">
    <property type="entry name" value="CAP_dom"/>
</dbReference>
<comment type="caution">
    <text evidence="2">The sequence shown here is derived from an EMBL/GenBank/DDBJ whole genome shotgun (WGS) entry which is preliminary data.</text>
</comment>
<dbReference type="OrthoDB" id="68195at2"/>
<dbReference type="PANTHER" id="PTHR31157:SF1">
    <property type="entry name" value="SCP DOMAIN-CONTAINING PROTEIN"/>
    <property type="match status" value="1"/>
</dbReference>
<evidence type="ECO:0000256" key="1">
    <source>
        <dbReference type="SAM" id="MobiDB-lite"/>
    </source>
</evidence>
<reference evidence="2 3" key="1">
    <citation type="submission" date="2019-10" db="EMBL/GenBank/DDBJ databases">
        <title>Nonomuraea sp. nov., isolated from Phyllanthus amarus.</title>
        <authorList>
            <person name="Klykleung N."/>
            <person name="Tanasupawat S."/>
        </authorList>
    </citation>
    <scope>NUCLEOTIDE SEQUENCE [LARGE SCALE GENOMIC DNA]</scope>
    <source>
        <strain evidence="2 3">PA1-10</strain>
    </source>
</reference>
<evidence type="ECO:0000313" key="3">
    <source>
        <dbReference type="Proteomes" id="UP000312512"/>
    </source>
</evidence>
<dbReference type="Pfam" id="PF00188">
    <property type="entry name" value="CAP"/>
    <property type="match status" value="1"/>
</dbReference>
<accession>A0A5C4W7H8</accession>
<organism evidence="2 3">
    <name type="scientific">Nonomuraea phyllanthi</name>
    <dbReference type="NCBI Taxonomy" id="2219224"/>
    <lineage>
        <taxon>Bacteria</taxon>
        <taxon>Bacillati</taxon>
        <taxon>Actinomycetota</taxon>
        <taxon>Actinomycetes</taxon>
        <taxon>Streptosporangiales</taxon>
        <taxon>Streptosporangiaceae</taxon>
        <taxon>Nonomuraea</taxon>
    </lineage>
</organism>
<dbReference type="Gene3D" id="3.40.33.10">
    <property type="entry name" value="CAP"/>
    <property type="match status" value="1"/>
</dbReference>
<evidence type="ECO:0000313" key="2">
    <source>
        <dbReference type="EMBL" id="KAB8192421.1"/>
    </source>
</evidence>
<name>A0A5C4W7H8_9ACTN</name>
<proteinExistence type="predicted"/>
<feature type="region of interest" description="Disordered" evidence="1">
    <location>
        <begin position="60"/>
        <end position="95"/>
    </location>
</feature>